<accession>A0A5B0M7U4</accession>
<dbReference type="AlphaFoldDB" id="A0A5B0M7U4"/>
<comment type="caution">
    <text evidence="1">The sequence shown here is derived from an EMBL/GenBank/DDBJ whole genome shotgun (WGS) entry which is preliminary data.</text>
</comment>
<sequence>MGLASSIYKARCNCQCSLLCDPHAVRAPRRGQKLCVKWLKPSPVDKFRVELASEHKTPPDCEDTKSINLRLLYGQAMHYSLRLSSRFQPDESVNNGFYVKRLLCHPDKLIKLVHLIPVIDYVCDSRLEVRSPSLRGNN</sequence>
<dbReference type="Proteomes" id="UP000325313">
    <property type="component" value="Unassembled WGS sequence"/>
</dbReference>
<protein>
    <submittedName>
        <fullName evidence="1">Uncharacterized protein</fullName>
    </submittedName>
</protein>
<evidence type="ECO:0000313" key="2">
    <source>
        <dbReference type="Proteomes" id="UP000325313"/>
    </source>
</evidence>
<evidence type="ECO:0000313" key="1">
    <source>
        <dbReference type="EMBL" id="KAA1072822.1"/>
    </source>
</evidence>
<organism evidence="1 2">
    <name type="scientific">Puccinia graminis f. sp. tritici</name>
    <dbReference type="NCBI Taxonomy" id="56615"/>
    <lineage>
        <taxon>Eukaryota</taxon>
        <taxon>Fungi</taxon>
        <taxon>Dikarya</taxon>
        <taxon>Basidiomycota</taxon>
        <taxon>Pucciniomycotina</taxon>
        <taxon>Pucciniomycetes</taxon>
        <taxon>Pucciniales</taxon>
        <taxon>Pucciniaceae</taxon>
        <taxon>Puccinia</taxon>
    </lineage>
</organism>
<proteinExistence type="predicted"/>
<dbReference type="EMBL" id="VDEP01000476">
    <property type="protein sequence ID" value="KAA1072822.1"/>
    <property type="molecule type" value="Genomic_DNA"/>
</dbReference>
<gene>
    <name evidence="1" type="ORF">PGTUg99_016510</name>
</gene>
<name>A0A5B0M7U4_PUCGR</name>
<reference evidence="1 2" key="1">
    <citation type="submission" date="2019-05" db="EMBL/GenBank/DDBJ databases">
        <title>Emergence of the Ug99 lineage of the wheat stem rust pathogen through somatic hybridization.</title>
        <authorList>
            <person name="Li F."/>
            <person name="Upadhyaya N.M."/>
            <person name="Sperschneider J."/>
            <person name="Matny O."/>
            <person name="Nguyen-Phuc H."/>
            <person name="Mago R."/>
            <person name="Raley C."/>
            <person name="Miller M.E."/>
            <person name="Silverstein K.A.T."/>
            <person name="Henningsen E."/>
            <person name="Hirsch C.D."/>
            <person name="Visser B."/>
            <person name="Pretorius Z.A."/>
            <person name="Steffenson B.J."/>
            <person name="Schwessinger B."/>
            <person name="Dodds P.N."/>
            <person name="Figueroa M."/>
        </authorList>
    </citation>
    <scope>NUCLEOTIDE SEQUENCE [LARGE SCALE GENOMIC DNA]</scope>
    <source>
        <strain evidence="1 2">Ug99</strain>
    </source>
</reference>